<protein>
    <submittedName>
        <fullName evidence="2">Uncharacterized protein</fullName>
    </submittedName>
</protein>
<dbReference type="SUPFAM" id="SSF56436">
    <property type="entry name" value="C-type lectin-like"/>
    <property type="match status" value="1"/>
</dbReference>
<feature type="region of interest" description="Disordered" evidence="1">
    <location>
        <begin position="416"/>
        <end position="448"/>
    </location>
</feature>
<dbReference type="EMBL" id="OB666276">
    <property type="protein sequence ID" value="CAD7233449.1"/>
    <property type="molecule type" value="Genomic_DNA"/>
</dbReference>
<dbReference type="OrthoDB" id="6378626at2759"/>
<name>A0A7R8WS05_9CRUS</name>
<dbReference type="Gene3D" id="3.10.100.10">
    <property type="entry name" value="Mannose-Binding Protein A, subunit A"/>
    <property type="match status" value="1"/>
</dbReference>
<feature type="compositionally biased region" description="Pro residues" evidence="1">
    <location>
        <begin position="435"/>
        <end position="444"/>
    </location>
</feature>
<evidence type="ECO:0000256" key="1">
    <source>
        <dbReference type="SAM" id="MobiDB-lite"/>
    </source>
</evidence>
<gene>
    <name evidence="2" type="ORF">CTOB1V02_LOCUS11271</name>
</gene>
<dbReference type="PROSITE" id="PS50041">
    <property type="entry name" value="C_TYPE_LECTIN_2"/>
    <property type="match status" value="1"/>
</dbReference>
<reference evidence="2" key="1">
    <citation type="submission" date="2020-11" db="EMBL/GenBank/DDBJ databases">
        <authorList>
            <person name="Tran Van P."/>
        </authorList>
    </citation>
    <scope>NUCLEOTIDE SEQUENCE</scope>
</reference>
<evidence type="ECO:0000313" key="2">
    <source>
        <dbReference type="EMBL" id="CAD7233449.1"/>
    </source>
</evidence>
<proteinExistence type="predicted"/>
<sequence>MYHLSSPTPLPRPTFLEARLGKRSTEYFDSRIVLFMENFQVNSELISYGFSSFPQLIVFDFEISAKFLRKRTCQRTVAFPAIEAGIVESEKYSRSRGHQSMVRGDLQPSVRTSWGMAIRCCRPNRVATPSDSPQISVTSENFQVSSNFEFFDLIKMESVFFGFFLALALVATIDGASDVPSNYRARIPAYEGQCLLACPEGFFSLGIENGCYAVFDDQYLEWDDAQTFCASLAAGGRLVEFETPHELGLVKDHLLEGDYACGGGYWIGAEEIGRTSIFSWASSGQGIGFYDWVPGQPNEGISGEAILLSCADNCEYCASLVGPVNAAMGRLPKVIRPPLHLRGVSHRRLRPLPSPFEAPPSPFEDVLPVDVLSSSVDAVREIGGREDTASHGLVPDPDQPHCLRHRSAQGFRDSKQLLGLLPPSPPSVPSSLRPLLPPSPPPSVPSSGALRDYRSLLLSLLMTCSF</sequence>
<dbReference type="CDD" id="cd00037">
    <property type="entry name" value="CLECT"/>
    <property type="match status" value="1"/>
</dbReference>
<dbReference type="InterPro" id="IPR016186">
    <property type="entry name" value="C-type_lectin-like/link_sf"/>
</dbReference>
<organism evidence="2">
    <name type="scientific">Cyprideis torosa</name>
    <dbReference type="NCBI Taxonomy" id="163714"/>
    <lineage>
        <taxon>Eukaryota</taxon>
        <taxon>Metazoa</taxon>
        <taxon>Ecdysozoa</taxon>
        <taxon>Arthropoda</taxon>
        <taxon>Crustacea</taxon>
        <taxon>Oligostraca</taxon>
        <taxon>Ostracoda</taxon>
        <taxon>Podocopa</taxon>
        <taxon>Podocopida</taxon>
        <taxon>Cytherocopina</taxon>
        <taxon>Cytheroidea</taxon>
        <taxon>Cytherideidae</taxon>
        <taxon>Cyprideis</taxon>
    </lineage>
</organism>
<dbReference type="AlphaFoldDB" id="A0A7R8WS05"/>
<accession>A0A7R8WS05</accession>
<dbReference type="InterPro" id="IPR016187">
    <property type="entry name" value="CTDL_fold"/>
</dbReference>
<dbReference type="SMART" id="SM00034">
    <property type="entry name" value="CLECT"/>
    <property type="match status" value="1"/>
</dbReference>
<dbReference type="InterPro" id="IPR001304">
    <property type="entry name" value="C-type_lectin-like"/>
</dbReference>